<dbReference type="InterPro" id="IPR040554">
    <property type="entry name" value="KPWE_PEX14_dom"/>
</dbReference>
<evidence type="ECO:0000313" key="4">
    <source>
        <dbReference type="Proteomes" id="UP000005220"/>
    </source>
</evidence>
<keyword evidence="4" id="KW-1185">Reference proteome</keyword>
<dbReference type="AlphaFoldDB" id="H2AVE4"/>
<dbReference type="eggNOG" id="ENOG502SBU0">
    <property type="taxonomic scope" value="Eukaryota"/>
</dbReference>
<reference evidence="3 4" key="1">
    <citation type="journal article" date="2011" name="Proc. Natl. Acad. Sci. U.S.A.">
        <title>Evolutionary erosion of yeast sex chromosomes by mating-type switching accidents.</title>
        <authorList>
            <person name="Gordon J.L."/>
            <person name="Armisen D."/>
            <person name="Proux-Wera E."/>
            <person name="Oheigeartaigh S.S."/>
            <person name="Byrne K.P."/>
            <person name="Wolfe K.H."/>
        </authorList>
    </citation>
    <scope>NUCLEOTIDE SEQUENCE [LARGE SCALE GENOMIC DNA]</scope>
    <source>
        <strain evidence="4">ATCC 22294 / BCRC 22015 / CBS 2517 / CECT 1963 / NBRC 1671 / NRRL Y-8276</strain>
    </source>
</reference>
<dbReference type="KEGG" id="kaf:KAFR_0E01900"/>
<gene>
    <name evidence="3" type="primary">KAFR0E01900</name>
    <name evidence="3" type="ORF">KAFR_0E01900</name>
</gene>
<evidence type="ECO:0000259" key="2">
    <source>
        <dbReference type="Pfam" id="PF17733"/>
    </source>
</evidence>
<evidence type="ECO:0000256" key="1">
    <source>
        <dbReference type="SAM" id="MobiDB-lite"/>
    </source>
</evidence>
<dbReference type="Pfam" id="PF17733">
    <property type="entry name" value="KPWE_dom"/>
    <property type="match status" value="1"/>
</dbReference>
<sequence length="66" mass="7667">MSEDLSYEELVDHIVNDKPVPNVVNIPNVVHSEAMRTESTLTPRLKPWEIAQHETNEQEKESKQQQ</sequence>
<evidence type="ECO:0000313" key="3">
    <source>
        <dbReference type="EMBL" id="CCF58344.1"/>
    </source>
</evidence>
<dbReference type="RefSeq" id="XP_003957479.1">
    <property type="nucleotide sequence ID" value="XM_003957430.1"/>
</dbReference>
<dbReference type="OrthoDB" id="9936937at2759"/>
<feature type="compositionally biased region" description="Basic and acidic residues" evidence="1">
    <location>
        <begin position="51"/>
        <end position="66"/>
    </location>
</feature>
<dbReference type="HOGENOM" id="CLU_2831530_0_0_1"/>
<proteinExistence type="predicted"/>
<dbReference type="InParanoid" id="H2AVE4"/>
<organism evidence="3 4">
    <name type="scientific">Kazachstania africana (strain ATCC 22294 / BCRC 22015 / CBS 2517 / CECT 1963 / NBRC 1671 / NRRL Y-8276)</name>
    <name type="common">Yeast</name>
    <name type="synonym">Kluyveromyces africanus</name>
    <dbReference type="NCBI Taxonomy" id="1071382"/>
    <lineage>
        <taxon>Eukaryota</taxon>
        <taxon>Fungi</taxon>
        <taxon>Dikarya</taxon>
        <taxon>Ascomycota</taxon>
        <taxon>Saccharomycotina</taxon>
        <taxon>Saccharomycetes</taxon>
        <taxon>Saccharomycetales</taxon>
        <taxon>Saccharomycetaceae</taxon>
        <taxon>Kazachstania</taxon>
    </lineage>
</organism>
<dbReference type="STRING" id="1071382.H2AVE4"/>
<dbReference type="GeneID" id="13883002"/>
<dbReference type="EMBL" id="HE650825">
    <property type="protein sequence ID" value="CCF58344.1"/>
    <property type="molecule type" value="Genomic_DNA"/>
</dbReference>
<feature type="domain" description="Peroxisomal membrane protein PEX14-like KPWE" evidence="2">
    <location>
        <begin position="4"/>
        <end position="49"/>
    </location>
</feature>
<feature type="region of interest" description="Disordered" evidence="1">
    <location>
        <begin position="37"/>
        <end position="66"/>
    </location>
</feature>
<accession>H2AVE4</accession>
<dbReference type="Proteomes" id="UP000005220">
    <property type="component" value="Chromosome 5"/>
</dbReference>
<name>H2AVE4_KAZAF</name>
<protein>
    <recommendedName>
        <fullName evidence="2">Peroxisomal membrane protein PEX14-like KPWE domain-containing protein</fullName>
    </recommendedName>
</protein>